<reference evidence="2" key="1">
    <citation type="journal article" date="2014" name="PLoS ONE">
        <title>Transcriptome-Based Identification of ABC Transporters in the Western Tarnished Plant Bug Lygus hesperus.</title>
        <authorList>
            <person name="Hull J.J."/>
            <person name="Chaney K."/>
            <person name="Geib S.M."/>
            <person name="Fabrick J.A."/>
            <person name="Brent C.S."/>
            <person name="Walsh D."/>
            <person name="Lavine L.C."/>
        </authorList>
    </citation>
    <scope>NUCLEOTIDE SEQUENCE</scope>
</reference>
<evidence type="ECO:0000313" key="2">
    <source>
        <dbReference type="EMBL" id="JAG21260.1"/>
    </source>
</evidence>
<protein>
    <submittedName>
        <fullName evidence="2">t-SNARE VTI1</fullName>
    </submittedName>
</protein>
<reference evidence="3" key="3">
    <citation type="journal article" date="2016" name="Gigascience">
        <title>De novo construction of an expanded transcriptome assembly for the western tarnished plant bug, Lygus hesperus.</title>
        <authorList>
            <person name="Tassone E.E."/>
            <person name="Geib S.M."/>
            <person name="Hall B."/>
            <person name="Fabrick J.A."/>
            <person name="Brent C.S."/>
            <person name="Hull J.J."/>
        </authorList>
    </citation>
    <scope>NUCLEOTIDE SEQUENCE</scope>
</reference>
<feature type="region of interest" description="Disordered" evidence="1">
    <location>
        <begin position="1"/>
        <end position="23"/>
    </location>
</feature>
<dbReference type="EMBL" id="GBHO01022344">
    <property type="protein sequence ID" value="JAG21260.1"/>
    <property type="molecule type" value="Transcribed_RNA"/>
</dbReference>
<dbReference type="Gene3D" id="1.20.5.110">
    <property type="match status" value="1"/>
</dbReference>
<reference evidence="2" key="2">
    <citation type="submission" date="2014-07" db="EMBL/GenBank/DDBJ databases">
        <authorList>
            <person name="Hull J."/>
        </authorList>
    </citation>
    <scope>NUCLEOTIDE SEQUENCE</scope>
</reference>
<accession>A0A0A9XVG8</accession>
<sequence length="101" mass="11424">MSNNMSDNSGSNTTTHTSKNKTECRNALAVAVDNDRLDEESRQQRLQMTDNTAKYKQASNTLLKSEKLLNETEEVGQQVYTTLRTQTETMHHINETTFVVG</sequence>
<feature type="compositionally biased region" description="Low complexity" evidence="1">
    <location>
        <begin position="1"/>
        <end position="17"/>
    </location>
</feature>
<dbReference type="EMBL" id="GDHC01001175">
    <property type="protein sequence ID" value="JAQ17454.1"/>
    <property type="molecule type" value="Transcribed_RNA"/>
</dbReference>
<evidence type="ECO:0000256" key="1">
    <source>
        <dbReference type="SAM" id="MobiDB-lite"/>
    </source>
</evidence>
<dbReference type="SUPFAM" id="SSF58038">
    <property type="entry name" value="SNARE fusion complex"/>
    <property type="match status" value="1"/>
</dbReference>
<name>A0A0A9XVG8_LYGHE</name>
<dbReference type="AlphaFoldDB" id="A0A0A9XVG8"/>
<proteinExistence type="predicted"/>
<organism evidence="2">
    <name type="scientific">Lygus hesperus</name>
    <name type="common">Western plant bug</name>
    <dbReference type="NCBI Taxonomy" id="30085"/>
    <lineage>
        <taxon>Eukaryota</taxon>
        <taxon>Metazoa</taxon>
        <taxon>Ecdysozoa</taxon>
        <taxon>Arthropoda</taxon>
        <taxon>Hexapoda</taxon>
        <taxon>Insecta</taxon>
        <taxon>Pterygota</taxon>
        <taxon>Neoptera</taxon>
        <taxon>Paraneoptera</taxon>
        <taxon>Hemiptera</taxon>
        <taxon>Heteroptera</taxon>
        <taxon>Panheteroptera</taxon>
        <taxon>Cimicomorpha</taxon>
        <taxon>Miridae</taxon>
        <taxon>Mirini</taxon>
        <taxon>Lygus</taxon>
    </lineage>
</organism>
<evidence type="ECO:0000313" key="3">
    <source>
        <dbReference type="EMBL" id="JAQ17454.1"/>
    </source>
</evidence>
<gene>
    <name evidence="2" type="primary">VTI1</name>
    <name evidence="2" type="ORF">CM83_65517</name>
    <name evidence="3" type="ORF">g.92350</name>
</gene>